<sequence>ALNPACEQRLKALTAKHGSEKIYQLTGPVVGTRDLDLTLNKGDLVAVVSEMDTRGDRRRWLVDAG</sequence>
<evidence type="ECO:0000313" key="2">
    <source>
        <dbReference type="Proteomes" id="UP001529510"/>
    </source>
</evidence>
<feature type="non-terminal residue" evidence="1">
    <location>
        <position position="65"/>
    </location>
</feature>
<dbReference type="EMBL" id="JAMKFB020000014">
    <property type="protein sequence ID" value="KAL0175642.1"/>
    <property type="molecule type" value="Genomic_DNA"/>
</dbReference>
<dbReference type="PANTHER" id="PTHR22834">
    <property type="entry name" value="NUCLEAR FUSION PROTEIN FUS2"/>
    <property type="match status" value="1"/>
</dbReference>
<evidence type="ECO:0000313" key="1">
    <source>
        <dbReference type="EMBL" id="KAL0175642.1"/>
    </source>
</evidence>
<dbReference type="AlphaFoldDB" id="A0ABD0PNZ4"/>
<protein>
    <submittedName>
        <fullName evidence="1">Uncharacterized protein</fullName>
    </submittedName>
</protein>
<accession>A0ABD0PNZ4</accession>
<dbReference type="InterPro" id="IPR036028">
    <property type="entry name" value="SH3-like_dom_sf"/>
</dbReference>
<comment type="caution">
    <text evidence="1">The sequence shown here is derived from an EMBL/GenBank/DDBJ whole genome shotgun (WGS) entry which is preliminary data.</text>
</comment>
<keyword evidence="2" id="KW-1185">Reference proteome</keyword>
<feature type="non-terminal residue" evidence="1">
    <location>
        <position position="1"/>
    </location>
</feature>
<proteinExistence type="predicted"/>
<reference evidence="1 2" key="1">
    <citation type="submission" date="2024-05" db="EMBL/GenBank/DDBJ databases">
        <title>Genome sequencing and assembly of Indian major carp, Cirrhinus mrigala (Hamilton, 1822).</title>
        <authorList>
            <person name="Mohindra V."/>
            <person name="Chowdhury L.M."/>
            <person name="Lal K."/>
            <person name="Jena J.K."/>
        </authorList>
    </citation>
    <scope>NUCLEOTIDE SEQUENCE [LARGE SCALE GENOMIC DNA]</scope>
    <source>
        <strain evidence="1">CM1030</strain>
        <tissue evidence="1">Blood</tissue>
    </source>
</reference>
<name>A0ABD0PNZ4_CIRMR</name>
<dbReference type="Gene3D" id="2.30.30.40">
    <property type="entry name" value="SH3 Domains"/>
    <property type="match status" value="1"/>
</dbReference>
<dbReference type="Proteomes" id="UP001529510">
    <property type="component" value="Unassembled WGS sequence"/>
</dbReference>
<gene>
    <name evidence="1" type="ORF">M9458_027972</name>
</gene>
<dbReference type="InterPro" id="IPR051492">
    <property type="entry name" value="Dynamin-Rho_GEF"/>
</dbReference>
<dbReference type="PANTHER" id="PTHR22834:SF9">
    <property type="entry name" value="RHO GUANINE NUCLEOTIDE EXCHANGE FACTOR 37"/>
    <property type="match status" value="1"/>
</dbReference>
<dbReference type="SUPFAM" id="SSF50044">
    <property type="entry name" value="SH3-domain"/>
    <property type="match status" value="1"/>
</dbReference>
<organism evidence="1 2">
    <name type="scientific">Cirrhinus mrigala</name>
    <name type="common">Mrigala</name>
    <dbReference type="NCBI Taxonomy" id="683832"/>
    <lineage>
        <taxon>Eukaryota</taxon>
        <taxon>Metazoa</taxon>
        <taxon>Chordata</taxon>
        <taxon>Craniata</taxon>
        <taxon>Vertebrata</taxon>
        <taxon>Euteleostomi</taxon>
        <taxon>Actinopterygii</taxon>
        <taxon>Neopterygii</taxon>
        <taxon>Teleostei</taxon>
        <taxon>Ostariophysi</taxon>
        <taxon>Cypriniformes</taxon>
        <taxon>Cyprinidae</taxon>
        <taxon>Labeoninae</taxon>
        <taxon>Labeonini</taxon>
        <taxon>Cirrhinus</taxon>
    </lineage>
</organism>